<organism evidence="5 6">
    <name type="scientific">Vitrella brassicaformis (strain CCMP3155)</name>
    <dbReference type="NCBI Taxonomy" id="1169540"/>
    <lineage>
        <taxon>Eukaryota</taxon>
        <taxon>Sar</taxon>
        <taxon>Alveolata</taxon>
        <taxon>Colpodellida</taxon>
        <taxon>Vitrellaceae</taxon>
        <taxon>Vitrella</taxon>
    </lineage>
</organism>
<dbReference type="GO" id="GO:0000256">
    <property type="term" value="P:allantoin catabolic process"/>
    <property type="evidence" value="ECO:0007669"/>
    <property type="project" value="InterPro"/>
</dbReference>
<reference evidence="5 6" key="1">
    <citation type="submission" date="2014-11" db="EMBL/GenBank/DDBJ databases">
        <authorList>
            <person name="Zhu J."/>
            <person name="Qi W."/>
            <person name="Song R."/>
        </authorList>
    </citation>
    <scope>NUCLEOTIDE SEQUENCE [LARGE SCALE GENOMIC DNA]</scope>
</reference>
<evidence type="ECO:0000256" key="2">
    <source>
        <dbReference type="ARBA" id="ARBA00022631"/>
    </source>
</evidence>
<dbReference type="SUPFAM" id="SSF51182">
    <property type="entry name" value="RmlC-like cupins"/>
    <property type="match status" value="1"/>
</dbReference>
<dbReference type="PANTHER" id="PTHR35721:SF1">
    <property type="entry name" value="UREIDOGLYCOLATE HYDROLASE"/>
    <property type="match status" value="1"/>
</dbReference>
<keyword evidence="2" id="KW-0659">Purine metabolism</keyword>
<sequence length="169" mass="19188">MSGPEPQIKLIRAENVTVDNFKPYGQLQQAQVDGKEFNDEDAALQLDRGTPRFYIMRLPQRGLSFSTITRHKQVTQCLGAINGEPWYMAVAPPDLSSSRPDVERLKVFRIPGDAFIKMEIGTWHAGPLFDQPHPVSFYNLELSDTNLVDHETYDFSRSDGVTYLIEKEA</sequence>
<evidence type="ECO:0000256" key="1">
    <source>
        <dbReference type="ARBA" id="ARBA00011738"/>
    </source>
</evidence>
<dbReference type="VEuPathDB" id="CryptoDB:Vbra_5107"/>
<dbReference type="InterPro" id="IPR007247">
    <property type="entry name" value="Ureidogly_lyase"/>
</dbReference>
<dbReference type="GO" id="GO:0004848">
    <property type="term" value="F:ureidoglycolate hydrolase activity"/>
    <property type="evidence" value="ECO:0007669"/>
    <property type="project" value="InterPro"/>
</dbReference>
<dbReference type="Gene3D" id="2.60.120.480">
    <property type="entry name" value="Ureidoglycolate hydrolase"/>
    <property type="match status" value="1"/>
</dbReference>
<dbReference type="InterPro" id="IPR024060">
    <property type="entry name" value="Ureidoglycolate_lyase_dom_sf"/>
</dbReference>
<name>A0A0G4EL00_VITBC</name>
<dbReference type="Proteomes" id="UP000041254">
    <property type="component" value="Unassembled WGS sequence"/>
</dbReference>
<comment type="subunit">
    <text evidence="1">Homodimer.</text>
</comment>
<gene>
    <name evidence="5" type="ORF">Vbra_5107</name>
</gene>
<comment type="catalytic activity">
    <reaction evidence="4">
        <text>(S)-ureidoglycolate = urea + glyoxylate</text>
        <dbReference type="Rhea" id="RHEA:11304"/>
        <dbReference type="ChEBI" id="CHEBI:16199"/>
        <dbReference type="ChEBI" id="CHEBI:36655"/>
        <dbReference type="ChEBI" id="CHEBI:57296"/>
        <dbReference type="EC" id="4.3.2.3"/>
    </reaction>
</comment>
<dbReference type="Pfam" id="PF04115">
    <property type="entry name" value="Ureidogly_lyase"/>
    <property type="match status" value="1"/>
</dbReference>
<evidence type="ECO:0000313" key="5">
    <source>
        <dbReference type="EMBL" id="CEL97856.1"/>
    </source>
</evidence>
<protein>
    <recommendedName>
        <fullName evidence="7">Ureidoglycolate hydrolase</fullName>
    </recommendedName>
</protein>
<dbReference type="EMBL" id="CDMY01000257">
    <property type="protein sequence ID" value="CEL97856.1"/>
    <property type="molecule type" value="Genomic_DNA"/>
</dbReference>
<evidence type="ECO:0000313" key="6">
    <source>
        <dbReference type="Proteomes" id="UP000041254"/>
    </source>
</evidence>
<keyword evidence="6" id="KW-1185">Reference proteome</keyword>
<keyword evidence="3" id="KW-0456">Lyase</keyword>
<evidence type="ECO:0008006" key="7">
    <source>
        <dbReference type="Google" id="ProtNLM"/>
    </source>
</evidence>
<dbReference type="GO" id="GO:0006144">
    <property type="term" value="P:purine nucleobase metabolic process"/>
    <property type="evidence" value="ECO:0007669"/>
    <property type="project" value="UniProtKB-KW"/>
</dbReference>
<dbReference type="PANTHER" id="PTHR35721">
    <property type="entry name" value="UREIDOGLYCOLATE HYDROLASE"/>
    <property type="match status" value="1"/>
</dbReference>
<evidence type="ECO:0000256" key="3">
    <source>
        <dbReference type="ARBA" id="ARBA00023239"/>
    </source>
</evidence>
<dbReference type="InterPro" id="IPR011051">
    <property type="entry name" value="RmlC_Cupin_sf"/>
</dbReference>
<dbReference type="GO" id="GO:0050385">
    <property type="term" value="F:ureidoglycolate lyase activity"/>
    <property type="evidence" value="ECO:0007669"/>
    <property type="project" value="UniProtKB-EC"/>
</dbReference>
<dbReference type="InParanoid" id="A0A0G4EL00"/>
<evidence type="ECO:0000256" key="4">
    <source>
        <dbReference type="ARBA" id="ARBA00047684"/>
    </source>
</evidence>
<dbReference type="AlphaFoldDB" id="A0A0G4EL00"/>
<dbReference type="OMA" id="TWHAGPY"/>
<proteinExistence type="predicted"/>
<accession>A0A0G4EL00</accession>
<dbReference type="OrthoDB" id="2018886at2759"/>